<reference evidence="1 2" key="1">
    <citation type="submission" date="2021-09" db="EMBL/GenBank/DDBJ databases">
        <title>Genomic insights and catalytic innovation underlie evolution of tropane alkaloids biosynthesis.</title>
        <authorList>
            <person name="Wang Y.-J."/>
            <person name="Tian T."/>
            <person name="Huang J.-P."/>
            <person name="Huang S.-X."/>
        </authorList>
    </citation>
    <scope>NUCLEOTIDE SEQUENCE [LARGE SCALE GENOMIC DNA]</scope>
    <source>
        <strain evidence="1">KIB-2018</strain>
        <tissue evidence="1">Leaf</tissue>
    </source>
</reference>
<organism evidence="1 2">
    <name type="scientific">Erythroxylum novogranatense</name>
    <dbReference type="NCBI Taxonomy" id="1862640"/>
    <lineage>
        <taxon>Eukaryota</taxon>
        <taxon>Viridiplantae</taxon>
        <taxon>Streptophyta</taxon>
        <taxon>Embryophyta</taxon>
        <taxon>Tracheophyta</taxon>
        <taxon>Spermatophyta</taxon>
        <taxon>Magnoliopsida</taxon>
        <taxon>eudicotyledons</taxon>
        <taxon>Gunneridae</taxon>
        <taxon>Pentapetalae</taxon>
        <taxon>rosids</taxon>
        <taxon>fabids</taxon>
        <taxon>Malpighiales</taxon>
        <taxon>Erythroxylaceae</taxon>
        <taxon>Erythroxylum</taxon>
    </lineage>
</organism>
<dbReference type="Proteomes" id="UP001159364">
    <property type="component" value="Linkage Group LG05"/>
</dbReference>
<evidence type="ECO:0000313" key="2">
    <source>
        <dbReference type="Proteomes" id="UP001159364"/>
    </source>
</evidence>
<accession>A0AAV8TCM8</accession>
<sequence length="50" mass="5809">MNIGSQGSLSPLERRERERERERVNKVLIREIAACRIQLALRSLMVLFGL</sequence>
<proteinExistence type="predicted"/>
<dbReference type="EMBL" id="JAIWQS010000005">
    <property type="protein sequence ID" value="KAJ8763958.1"/>
    <property type="molecule type" value="Genomic_DNA"/>
</dbReference>
<keyword evidence="2" id="KW-1185">Reference proteome</keyword>
<evidence type="ECO:0000313" key="1">
    <source>
        <dbReference type="EMBL" id="KAJ8763958.1"/>
    </source>
</evidence>
<protein>
    <submittedName>
        <fullName evidence="1">Uncharacterized protein</fullName>
    </submittedName>
</protein>
<comment type="caution">
    <text evidence="1">The sequence shown here is derived from an EMBL/GenBank/DDBJ whole genome shotgun (WGS) entry which is preliminary data.</text>
</comment>
<dbReference type="AlphaFoldDB" id="A0AAV8TCM8"/>
<gene>
    <name evidence="1" type="ORF">K2173_003740</name>
</gene>
<name>A0AAV8TCM8_9ROSI</name>